<feature type="compositionally biased region" description="Low complexity" evidence="1">
    <location>
        <begin position="447"/>
        <end position="460"/>
    </location>
</feature>
<feature type="signal peptide" evidence="2">
    <location>
        <begin position="1"/>
        <end position="20"/>
    </location>
</feature>
<gene>
    <name evidence="3" type="ORF">SAMN05878503_1107</name>
</gene>
<feature type="compositionally biased region" description="Polar residues" evidence="1">
    <location>
        <begin position="464"/>
        <end position="477"/>
    </location>
</feature>
<keyword evidence="4" id="KW-1185">Reference proteome</keyword>
<organism evidence="3 4">
    <name type="scientific">Cereibacter ovatus</name>
    <dbReference type="NCBI Taxonomy" id="439529"/>
    <lineage>
        <taxon>Bacteria</taxon>
        <taxon>Pseudomonadati</taxon>
        <taxon>Pseudomonadota</taxon>
        <taxon>Alphaproteobacteria</taxon>
        <taxon>Rhodobacterales</taxon>
        <taxon>Paracoccaceae</taxon>
        <taxon>Cereibacter</taxon>
    </lineage>
</organism>
<dbReference type="RefSeq" id="WP_097030803.1">
    <property type="nucleotide sequence ID" value="NZ_OAOQ01000010.1"/>
</dbReference>
<evidence type="ECO:0000313" key="3">
    <source>
        <dbReference type="EMBL" id="SNX71511.1"/>
    </source>
</evidence>
<sequence length="477" mass="52872">MKWLVCALLAMTLWPAMALADQSLDDRMKLAREKNYLRPRVSDLSAYSQPTIDRVKERVAQIDDPCIAAVEMALFLDMRRNETGVEALMEEVENPWMLALDIAAAWGTPDKPEIGARVIDGLLWQGAKRFSHLSTIDNLGKTADAIDRHFTGTVASRRGRWAYEIWRQAQDMGWSDAEMVAMQRDMVAESQASLALIHEATESLDRKIVPVHLIHGQRMIEIERRHQDRLDAIMVEAGGDRFRMDEPAFVLKRADARNAFVAEKQAELQRYQDHENQVIAEHDRRISAELAKIARLQIQREALERYARPVRAGDCAQVTQKRKPRPVGPAQDRHDDPVVSPILGLPNEQMLKSLAELGITPSEDYLSCVCRAAGYGSPQTSQYYHPDTIGEYDARYSCNKPGPPCIVSGFGCMRYPMPARAATWDTCGAVNGAEGGPTMTETVRAGLAARAATAPGQQGPDAQGATTQGPAKSGQTP</sequence>
<feature type="region of interest" description="Disordered" evidence="1">
    <location>
        <begin position="314"/>
        <end position="335"/>
    </location>
</feature>
<evidence type="ECO:0000313" key="4">
    <source>
        <dbReference type="Proteomes" id="UP000219467"/>
    </source>
</evidence>
<evidence type="ECO:0000256" key="1">
    <source>
        <dbReference type="SAM" id="MobiDB-lite"/>
    </source>
</evidence>
<reference evidence="4" key="1">
    <citation type="submission" date="2017-08" db="EMBL/GenBank/DDBJ databases">
        <authorList>
            <person name="Varghese N."/>
            <person name="Submissions S."/>
        </authorList>
    </citation>
    <scope>NUCLEOTIDE SEQUENCE [LARGE SCALE GENOMIC DNA]</scope>
    <source>
        <strain evidence="4">JA234</strain>
    </source>
</reference>
<keyword evidence="2" id="KW-0732">Signal</keyword>
<protein>
    <submittedName>
        <fullName evidence="3">Uncharacterized protein</fullName>
    </submittedName>
</protein>
<name>A0A285CVA6_9RHOB</name>
<accession>A0A285CVA6</accession>
<feature type="region of interest" description="Disordered" evidence="1">
    <location>
        <begin position="447"/>
        <end position="477"/>
    </location>
</feature>
<proteinExistence type="predicted"/>
<feature type="chain" id="PRO_5012831801" evidence="2">
    <location>
        <begin position="21"/>
        <end position="477"/>
    </location>
</feature>
<evidence type="ECO:0000256" key="2">
    <source>
        <dbReference type="SAM" id="SignalP"/>
    </source>
</evidence>
<dbReference type="EMBL" id="OAOQ01000010">
    <property type="protein sequence ID" value="SNX71511.1"/>
    <property type="molecule type" value="Genomic_DNA"/>
</dbReference>
<dbReference type="Proteomes" id="UP000219467">
    <property type="component" value="Unassembled WGS sequence"/>
</dbReference>
<dbReference type="AlphaFoldDB" id="A0A285CVA6"/>